<feature type="compositionally biased region" description="Polar residues" evidence="1">
    <location>
        <begin position="215"/>
        <end position="225"/>
    </location>
</feature>
<dbReference type="Proteomes" id="UP000654370">
    <property type="component" value="Unassembled WGS sequence"/>
</dbReference>
<evidence type="ECO:0000313" key="4">
    <source>
        <dbReference type="EMBL" id="KAG2183594.1"/>
    </source>
</evidence>
<reference evidence="4" key="1">
    <citation type="submission" date="2020-12" db="EMBL/GenBank/DDBJ databases">
        <title>Metabolic potential, ecology and presence of endohyphal bacteria is reflected in genomic diversity of Mucoromycotina.</title>
        <authorList>
            <person name="Muszewska A."/>
            <person name="Okrasinska A."/>
            <person name="Steczkiewicz K."/>
            <person name="Drgas O."/>
            <person name="Orlowska M."/>
            <person name="Perlinska-Lenart U."/>
            <person name="Aleksandrzak-Piekarczyk T."/>
            <person name="Szatraj K."/>
            <person name="Zielenkiewicz U."/>
            <person name="Pilsyk S."/>
            <person name="Malc E."/>
            <person name="Mieczkowski P."/>
            <person name="Kruszewska J.S."/>
            <person name="Biernat P."/>
            <person name="Pawlowska J."/>
        </authorList>
    </citation>
    <scope>NUCLEOTIDE SEQUENCE</scope>
    <source>
        <strain evidence="4">WA0000067209</strain>
    </source>
</reference>
<feature type="region of interest" description="Disordered" evidence="1">
    <location>
        <begin position="157"/>
        <end position="225"/>
    </location>
</feature>
<evidence type="ECO:0008006" key="6">
    <source>
        <dbReference type="Google" id="ProtNLM"/>
    </source>
</evidence>
<accession>A0A8H7ULW2</accession>
<feature type="chain" id="PRO_5034914804" description="Mid2 domain-containing protein" evidence="3">
    <location>
        <begin position="20"/>
        <end position="353"/>
    </location>
</feature>
<dbReference type="OrthoDB" id="2448082at2759"/>
<evidence type="ECO:0000313" key="5">
    <source>
        <dbReference type="Proteomes" id="UP000654370"/>
    </source>
</evidence>
<dbReference type="AlphaFoldDB" id="A0A8H7ULW2"/>
<name>A0A8H7ULW2_MORIS</name>
<keyword evidence="2" id="KW-1133">Transmembrane helix</keyword>
<keyword evidence="3" id="KW-0732">Signal</keyword>
<feature type="compositionally biased region" description="Acidic residues" evidence="1">
    <location>
        <begin position="192"/>
        <end position="208"/>
    </location>
</feature>
<proteinExistence type="predicted"/>
<keyword evidence="5" id="KW-1185">Reference proteome</keyword>
<keyword evidence="2" id="KW-0472">Membrane</keyword>
<feature type="compositionally biased region" description="Polar residues" evidence="1">
    <location>
        <begin position="330"/>
        <end position="346"/>
    </location>
</feature>
<dbReference type="EMBL" id="JAEPQZ010000003">
    <property type="protein sequence ID" value="KAG2183594.1"/>
    <property type="molecule type" value="Genomic_DNA"/>
</dbReference>
<organism evidence="4 5">
    <name type="scientific">Mortierella isabellina</name>
    <name type="common">Filamentous fungus</name>
    <name type="synonym">Umbelopsis isabellina</name>
    <dbReference type="NCBI Taxonomy" id="91625"/>
    <lineage>
        <taxon>Eukaryota</taxon>
        <taxon>Fungi</taxon>
        <taxon>Fungi incertae sedis</taxon>
        <taxon>Mucoromycota</taxon>
        <taxon>Mucoromycotina</taxon>
        <taxon>Umbelopsidomycetes</taxon>
        <taxon>Umbelopsidales</taxon>
        <taxon>Umbelopsidaceae</taxon>
        <taxon>Umbelopsis</taxon>
    </lineage>
</organism>
<feature type="region of interest" description="Disordered" evidence="1">
    <location>
        <begin position="328"/>
        <end position="353"/>
    </location>
</feature>
<feature type="transmembrane region" description="Helical" evidence="2">
    <location>
        <begin position="260"/>
        <end position="282"/>
    </location>
</feature>
<sequence>MRLLTLAIAYLLFCDGILCRHAVNEDEVVSPIQATQYQRPPHKKESSINHKNFTTTTTTFTPKSSATGLSHKHADPLDVLNNIFSILFSPSSTSTTSNVISSSASLSTAPHHISVHRATETKSVSQHHTAYISEPTTHIKDSYSTASHAVHTTMITKSKSTVTEDHTNPSRKQKNLHVKSNHYKGKTKHDNDSDDDDDDNDSDDDNNDGDGGGKRTSTSSSIRPSFTMLSALPSLTATAPDPKKSQIESEMVAAERTNKIIGIVVGLGCVAIGSAGLIGYILSRRQDRRQEQLLADGSVQTRWRPQSFLAVVSTAVNRIQHNCSRDSSFKHNATNTNQGMPTSMQTVEHGYAV</sequence>
<keyword evidence="2" id="KW-0812">Transmembrane</keyword>
<protein>
    <recommendedName>
        <fullName evidence="6">Mid2 domain-containing protein</fullName>
    </recommendedName>
</protein>
<gene>
    <name evidence="4" type="ORF">INT43_006600</name>
</gene>
<comment type="caution">
    <text evidence="4">The sequence shown here is derived from an EMBL/GenBank/DDBJ whole genome shotgun (WGS) entry which is preliminary data.</text>
</comment>
<feature type="compositionally biased region" description="Basic residues" evidence="1">
    <location>
        <begin position="169"/>
        <end position="187"/>
    </location>
</feature>
<evidence type="ECO:0000256" key="1">
    <source>
        <dbReference type="SAM" id="MobiDB-lite"/>
    </source>
</evidence>
<feature type="signal peptide" evidence="3">
    <location>
        <begin position="1"/>
        <end position="19"/>
    </location>
</feature>
<evidence type="ECO:0000256" key="3">
    <source>
        <dbReference type="SAM" id="SignalP"/>
    </source>
</evidence>
<evidence type="ECO:0000256" key="2">
    <source>
        <dbReference type="SAM" id="Phobius"/>
    </source>
</evidence>